<evidence type="ECO:0000256" key="1">
    <source>
        <dbReference type="SAM" id="SignalP"/>
    </source>
</evidence>
<dbReference type="eggNOG" id="ENOG502QPZ1">
    <property type="taxonomic scope" value="Eukaryota"/>
</dbReference>
<dbReference type="InterPro" id="IPR054539">
    <property type="entry name" value="Beta-prop_PDH"/>
</dbReference>
<feature type="signal peptide" evidence="1">
    <location>
        <begin position="1"/>
        <end position="21"/>
    </location>
</feature>
<reference evidence="5" key="1">
    <citation type="submission" date="2010-07" db="EMBL/GenBank/DDBJ databases">
        <title>The genome sequence of Gaeumannomyces graminis var. tritici strain R3-111a-1.</title>
        <authorList>
            <consortium name="The Broad Institute Genome Sequencing Platform"/>
            <person name="Ma L.-J."/>
            <person name="Dead R."/>
            <person name="Young S."/>
            <person name="Zeng Q."/>
            <person name="Koehrsen M."/>
            <person name="Alvarado L."/>
            <person name="Berlin A."/>
            <person name="Chapman S.B."/>
            <person name="Chen Z."/>
            <person name="Freedman E."/>
            <person name="Gellesch M."/>
            <person name="Goldberg J."/>
            <person name="Griggs A."/>
            <person name="Gujja S."/>
            <person name="Heilman E.R."/>
            <person name="Heiman D."/>
            <person name="Hepburn T."/>
            <person name="Howarth C."/>
            <person name="Jen D."/>
            <person name="Larson L."/>
            <person name="Mehta T."/>
            <person name="Neiman D."/>
            <person name="Pearson M."/>
            <person name="Roberts A."/>
            <person name="Saif S."/>
            <person name="Shea T."/>
            <person name="Shenoy N."/>
            <person name="Sisk P."/>
            <person name="Stolte C."/>
            <person name="Sykes S."/>
            <person name="Walk T."/>
            <person name="White J."/>
            <person name="Yandava C."/>
            <person name="Haas B."/>
            <person name="Nusbaum C."/>
            <person name="Birren B."/>
        </authorList>
    </citation>
    <scope>NUCLEOTIDE SEQUENCE [LARGE SCALE GENOMIC DNA]</scope>
    <source>
        <strain evidence="5">R3-111a-1</strain>
    </source>
</reference>
<evidence type="ECO:0000259" key="2">
    <source>
        <dbReference type="Pfam" id="PF22807"/>
    </source>
</evidence>
<dbReference type="AlphaFoldDB" id="J3NQ87"/>
<dbReference type="Pfam" id="PF22807">
    <property type="entry name" value="TrAA12"/>
    <property type="match status" value="1"/>
</dbReference>
<dbReference type="Gene3D" id="2.120.10.30">
    <property type="entry name" value="TolB, C-terminal domain"/>
    <property type="match status" value="1"/>
</dbReference>
<feature type="chain" id="PRO_5015094361" description="Pyrroloquinoline quinone-dependent pyranose dehydrogenase beta-propeller domain-containing protein" evidence="1">
    <location>
        <begin position="22"/>
        <end position="476"/>
    </location>
</feature>
<dbReference type="EMBL" id="GL385396">
    <property type="protein sequence ID" value="EJT78343.1"/>
    <property type="molecule type" value="Genomic_DNA"/>
</dbReference>
<dbReference type="STRING" id="644352.J3NQ87"/>
<organism evidence="3">
    <name type="scientific">Gaeumannomyces tritici (strain R3-111a-1)</name>
    <name type="common">Wheat and barley take-all root rot fungus</name>
    <name type="synonym">Gaeumannomyces graminis var. tritici</name>
    <dbReference type="NCBI Taxonomy" id="644352"/>
    <lineage>
        <taxon>Eukaryota</taxon>
        <taxon>Fungi</taxon>
        <taxon>Dikarya</taxon>
        <taxon>Ascomycota</taxon>
        <taxon>Pezizomycotina</taxon>
        <taxon>Sordariomycetes</taxon>
        <taxon>Sordariomycetidae</taxon>
        <taxon>Magnaporthales</taxon>
        <taxon>Magnaporthaceae</taxon>
        <taxon>Gaeumannomyces</taxon>
    </lineage>
</organism>
<evidence type="ECO:0000313" key="4">
    <source>
        <dbReference type="EnsemblFungi" id="EJT78343"/>
    </source>
</evidence>
<reference evidence="4" key="5">
    <citation type="submission" date="2018-04" db="UniProtKB">
        <authorList>
            <consortium name="EnsemblFungi"/>
        </authorList>
    </citation>
    <scope>IDENTIFICATION</scope>
    <source>
        <strain evidence="4">R3-111a-1</strain>
    </source>
</reference>
<evidence type="ECO:0000313" key="5">
    <source>
        <dbReference type="Proteomes" id="UP000006039"/>
    </source>
</evidence>
<dbReference type="GeneID" id="20343902"/>
<accession>J3NQ87</accession>
<protein>
    <recommendedName>
        <fullName evidence="2">Pyrroloquinoline quinone-dependent pyranose dehydrogenase beta-propeller domain-containing protein</fullName>
    </recommendedName>
</protein>
<dbReference type="HOGENOM" id="CLU_039534_1_1_1"/>
<reference evidence="3" key="3">
    <citation type="submission" date="2010-09" db="EMBL/GenBank/DDBJ databases">
        <title>Annotation of Gaeumannomyces graminis var. tritici R3-111a-1.</title>
        <authorList>
            <consortium name="The Broad Institute Genome Sequencing Platform"/>
            <person name="Ma L.-J."/>
            <person name="Dead R."/>
            <person name="Young S.K."/>
            <person name="Zeng Q."/>
            <person name="Gargeya S."/>
            <person name="Fitzgerald M."/>
            <person name="Haas B."/>
            <person name="Abouelleil A."/>
            <person name="Alvarado L."/>
            <person name="Arachchi H.M."/>
            <person name="Berlin A."/>
            <person name="Brown A."/>
            <person name="Chapman S.B."/>
            <person name="Chen Z."/>
            <person name="Dunbar C."/>
            <person name="Freedman E."/>
            <person name="Gearin G."/>
            <person name="Gellesch M."/>
            <person name="Goldberg J."/>
            <person name="Griggs A."/>
            <person name="Gujja S."/>
            <person name="Heiman D."/>
            <person name="Howarth C."/>
            <person name="Larson L."/>
            <person name="Lui A."/>
            <person name="MacDonald P.J.P."/>
            <person name="Mehta T."/>
            <person name="Montmayeur A."/>
            <person name="Murphy C."/>
            <person name="Neiman D."/>
            <person name="Pearson M."/>
            <person name="Priest M."/>
            <person name="Roberts A."/>
            <person name="Saif S."/>
            <person name="Shea T."/>
            <person name="Shenoy N."/>
            <person name="Sisk P."/>
            <person name="Stolte C."/>
            <person name="Sykes S."/>
            <person name="Yandava C."/>
            <person name="Wortman J."/>
            <person name="Nusbaum C."/>
            <person name="Birren B."/>
        </authorList>
    </citation>
    <scope>NUCLEOTIDE SEQUENCE</scope>
    <source>
        <strain evidence="3">R3-111a-1</strain>
    </source>
</reference>
<dbReference type="VEuPathDB" id="FungiDB:GGTG_03444"/>
<dbReference type="OrthoDB" id="507128at2759"/>
<reference evidence="4" key="4">
    <citation type="journal article" date="2015" name="G3 (Bethesda)">
        <title>Genome sequences of three phytopathogenic species of the Magnaporthaceae family of fungi.</title>
        <authorList>
            <person name="Okagaki L.H."/>
            <person name="Nunes C.C."/>
            <person name="Sailsbery J."/>
            <person name="Clay B."/>
            <person name="Brown D."/>
            <person name="John T."/>
            <person name="Oh Y."/>
            <person name="Young N."/>
            <person name="Fitzgerald M."/>
            <person name="Haas B.J."/>
            <person name="Zeng Q."/>
            <person name="Young S."/>
            <person name="Adiconis X."/>
            <person name="Fan L."/>
            <person name="Levin J.Z."/>
            <person name="Mitchell T.K."/>
            <person name="Okubara P.A."/>
            <person name="Farman M.L."/>
            <person name="Kohn L.M."/>
            <person name="Birren B."/>
            <person name="Ma L.-J."/>
            <person name="Dean R.A."/>
        </authorList>
    </citation>
    <scope>NUCLEOTIDE SEQUENCE</scope>
    <source>
        <strain evidence="4">R3-111a-1</strain>
    </source>
</reference>
<keyword evidence="1" id="KW-0732">Signal</keyword>
<dbReference type="SUPFAM" id="SSF50952">
    <property type="entry name" value="Soluble quinoprotein glucose dehydrogenase"/>
    <property type="match status" value="1"/>
</dbReference>
<dbReference type="EnsemblFungi" id="EJT78343">
    <property type="protein sequence ID" value="EJT78343"/>
    <property type="gene ID" value="GGTG_03444"/>
</dbReference>
<proteinExistence type="predicted"/>
<keyword evidence="5" id="KW-1185">Reference proteome</keyword>
<evidence type="ECO:0000313" key="3">
    <source>
        <dbReference type="EMBL" id="EJT78343.1"/>
    </source>
</evidence>
<dbReference type="InterPro" id="IPR011041">
    <property type="entry name" value="Quinoprot_gluc/sorb_DH_b-prop"/>
</dbReference>
<dbReference type="Proteomes" id="UP000006039">
    <property type="component" value="Unassembled WGS sequence"/>
</dbReference>
<feature type="domain" description="Pyrroloquinoline quinone-dependent pyranose dehydrogenase beta-propeller" evidence="2">
    <location>
        <begin position="36"/>
        <end position="432"/>
    </location>
</feature>
<dbReference type="InterPro" id="IPR011042">
    <property type="entry name" value="6-blade_b-propeller_TolB-like"/>
</dbReference>
<gene>
    <name evidence="4" type="primary">20343902</name>
    <name evidence="3" type="ORF">GGTG_03444</name>
</gene>
<sequence>MKGTFGASAMVVAMCSTLAAAQTSCRNVLAPAYKPPVVAAGWQAQIVASGMQKPRTLEFDSAGGLLVLDAGRGVFRLTFKDNGGTCLEVDQTTVVVNNTALNHGMALSTDGRTLYASTVQSVFRWSYDAGTGRVAAGGPQEVVANMRNNAQTTRTLLMSRRAGGQLVVTRGSSAELDPAALSLDSGLSQIRAFDTTRLGPGSGAMDFASEGRRLGWGLRNSVAVAEHPVTGGIYSMDNTADGIVREGVDVSFWNPGEELNFHGYLNGSTQDQGGNYGYPTCFAVRNVTTIPNSGSLKVGDQFGANTDGSNSDEACAANYTAPRLTFPAHFAPMDIKFNQDGSTAFLSFRGSLNKSNPVGYLVAAVDFDKDRGEPTAERTSVTSLKPIISNDLVGQGHTCPDTCMRPVGMNWDSRGRLWVAADSTGEIYVLERQSGTPTDSDSGVMVTKPANSAAAAAPFLSWILAVCMAMAANTLL</sequence>
<name>J3NQ87_GAET3</name>
<reference evidence="3" key="2">
    <citation type="submission" date="2010-07" db="EMBL/GenBank/DDBJ databases">
        <authorList>
            <consortium name="The Broad Institute Genome Sequencing Platform"/>
            <consortium name="Broad Institute Genome Sequencing Center for Infectious Disease"/>
            <person name="Ma L.-J."/>
            <person name="Dead R."/>
            <person name="Young S."/>
            <person name="Zeng Q."/>
            <person name="Koehrsen M."/>
            <person name="Alvarado L."/>
            <person name="Berlin A."/>
            <person name="Chapman S.B."/>
            <person name="Chen Z."/>
            <person name="Freedman E."/>
            <person name="Gellesch M."/>
            <person name="Goldberg J."/>
            <person name="Griggs A."/>
            <person name="Gujja S."/>
            <person name="Heilman E.R."/>
            <person name="Heiman D."/>
            <person name="Hepburn T."/>
            <person name="Howarth C."/>
            <person name="Jen D."/>
            <person name="Larson L."/>
            <person name="Mehta T."/>
            <person name="Neiman D."/>
            <person name="Pearson M."/>
            <person name="Roberts A."/>
            <person name="Saif S."/>
            <person name="Shea T."/>
            <person name="Shenoy N."/>
            <person name="Sisk P."/>
            <person name="Stolte C."/>
            <person name="Sykes S."/>
            <person name="Walk T."/>
            <person name="White J."/>
            <person name="Yandava C."/>
            <person name="Haas B."/>
            <person name="Nusbaum C."/>
            <person name="Birren B."/>
        </authorList>
    </citation>
    <scope>NUCLEOTIDE SEQUENCE</scope>
    <source>
        <strain evidence="3">R3-111a-1</strain>
    </source>
</reference>
<dbReference type="RefSeq" id="XP_009219488.1">
    <property type="nucleotide sequence ID" value="XM_009221224.1"/>
</dbReference>